<name>A0AAD3DN40_9CHLO</name>
<dbReference type="Proteomes" id="UP001054857">
    <property type="component" value="Unassembled WGS sequence"/>
</dbReference>
<feature type="compositionally biased region" description="Basic and acidic residues" evidence="5">
    <location>
        <begin position="107"/>
        <end position="118"/>
    </location>
</feature>
<evidence type="ECO:0000259" key="6">
    <source>
        <dbReference type="Pfam" id="PF01951"/>
    </source>
</evidence>
<evidence type="ECO:0000256" key="1">
    <source>
        <dbReference type="ARBA" id="ARBA00007963"/>
    </source>
</evidence>
<evidence type="ECO:0000256" key="4">
    <source>
        <dbReference type="ARBA" id="ARBA00022837"/>
    </source>
</evidence>
<accession>A0AAD3DN40</accession>
<dbReference type="InterPro" id="IPR036820">
    <property type="entry name" value="Archease_dom_sf"/>
</dbReference>
<protein>
    <recommendedName>
        <fullName evidence="6">Archease domain-containing protein</fullName>
    </recommendedName>
</protein>
<keyword evidence="8" id="KW-1185">Reference proteome</keyword>
<gene>
    <name evidence="7" type="ORF">Agub_g4604</name>
</gene>
<evidence type="ECO:0000313" key="7">
    <source>
        <dbReference type="EMBL" id="GFR43512.1"/>
    </source>
</evidence>
<evidence type="ECO:0000313" key="8">
    <source>
        <dbReference type="Proteomes" id="UP001054857"/>
    </source>
</evidence>
<proteinExistence type="inferred from homology"/>
<keyword evidence="2" id="KW-0819">tRNA processing</keyword>
<dbReference type="GO" id="GO:0072669">
    <property type="term" value="C:tRNA-splicing ligase complex"/>
    <property type="evidence" value="ECO:0007669"/>
    <property type="project" value="TreeGrafter"/>
</dbReference>
<dbReference type="GO" id="GO:0006388">
    <property type="term" value="P:tRNA splicing, via endonucleolytic cleavage and ligation"/>
    <property type="evidence" value="ECO:0007669"/>
    <property type="project" value="TreeGrafter"/>
</dbReference>
<dbReference type="InterPro" id="IPR002804">
    <property type="entry name" value="Archease"/>
</dbReference>
<keyword evidence="3" id="KW-0479">Metal-binding</keyword>
<feature type="region of interest" description="Disordered" evidence="5">
    <location>
        <begin position="1"/>
        <end position="123"/>
    </location>
</feature>
<evidence type="ECO:0000256" key="2">
    <source>
        <dbReference type="ARBA" id="ARBA00022694"/>
    </source>
</evidence>
<dbReference type="PANTHER" id="PTHR12682">
    <property type="entry name" value="ARCHEASE"/>
    <property type="match status" value="1"/>
</dbReference>
<dbReference type="InterPro" id="IPR023572">
    <property type="entry name" value="Archease_dom"/>
</dbReference>
<comment type="similarity">
    <text evidence="1">Belongs to the archease family.</text>
</comment>
<dbReference type="PANTHER" id="PTHR12682:SF11">
    <property type="entry name" value="PROTEIN ARCHEASE"/>
    <property type="match status" value="1"/>
</dbReference>
<comment type="caution">
    <text evidence="7">The sequence shown here is derived from an EMBL/GenBank/DDBJ whole genome shotgun (WGS) entry which is preliminary data.</text>
</comment>
<dbReference type="SUPFAM" id="SSF69819">
    <property type="entry name" value="MTH1598-like"/>
    <property type="match status" value="1"/>
</dbReference>
<sequence>MDEGEASALPQRHNARRRMRQQQQERAEEPDEAGTSYGAHAPNAGAGGSQGGPADVKGPSYGGDEDKDDEGGSGGFGNPDEYGFKGAGCEAAYVQGGGTDDGDGDGEEQRRRRPRSDDGDLPAYRSAAVGNFKFEYLDHTADVQLHAWGADLKEAFEQCALAMFNYMSPIKHVRLQESRTYRMEGHDLPSLLYAFLDELLFVFATELFLAASVRITSFDRESFVIEAEGFGETFDRTVHEVGTEIKAITYSAMSIGEREGDAEIFVIVDI</sequence>
<dbReference type="GO" id="GO:0046872">
    <property type="term" value="F:metal ion binding"/>
    <property type="evidence" value="ECO:0007669"/>
    <property type="project" value="UniProtKB-KW"/>
</dbReference>
<dbReference type="Pfam" id="PF01951">
    <property type="entry name" value="Archease"/>
    <property type="match status" value="1"/>
</dbReference>
<dbReference type="FunFam" id="3.55.10.10:FF:000001">
    <property type="entry name" value="protein archease isoform X1"/>
    <property type="match status" value="1"/>
</dbReference>
<organism evidence="7 8">
    <name type="scientific">Astrephomene gubernaculifera</name>
    <dbReference type="NCBI Taxonomy" id="47775"/>
    <lineage>
        <taxon>Eukaryota</taxon>
        <taxon>Viridiplantae</taxon>
        <taxon>Chlorophyta</taxon>
        <taxon>core chlorophytes</taxon>
        <taxon>Chlorophyceae</taxon>
        <taxon>CS clade</taxon>
        <taxon>Chlamydomonadales</taxon>
        <taxon>Astrephomenaceae</taxon>
        <taxon>Astrephomene</taxon>
    </lineage>
</organism>
<keyword evidence="4" id="KW-0106">Calcium</keyword>
<evidence type="ECO:0000256" key="3">
    <source>
        <dbReference type="ARBA" id="ARBA00022723"/>
    </source>
</evidence>
<dbReference type="EMBL" id="BMAR01000005">
    <property type="protein sequence ID" value="GFR43512.1"/>
    <property type="molecule type" value="Genomic_DNA"/>
</dbReference>
<evidence type="ECO:0000256" key="5">
    <source>
        <dbReference type="SAM" id="MobiDB-lite"/>
    </source>
</evidence>
<dbReference type="Gene3D" id="3.55.10.10">
    <property type="entry name" value="Archease domain"/>
    <property type="match status" value="1"/>
</dbReference>
<reference evidence="7 8" key="1">
    <citation type="journal article" date="2021" name="Sci. Rep.">
        <title>Genome sequencing of the multicellular alga Astrephomene provides insights into convergent evolution of germ-soma differentiation.</title>
        <authorList>
            <person name="Yamashita S."/>
            <person name="Yamamoto K."/>
            <person name="Matsuzaki R."/>
            <person name="Suzuki S."/>
            <person name="Yamaguchi H."/>
            <person name="Hirooka S."/>
            <person name="Minakuchi Y."/>
            <person name="Miyagishima S."/>
            <person name="Kawachi M."/>
            <person name="Toyoda A."/>
            <person name="Nozaki H."/>
        </authorList>
    </citation>
    <scope>NUCLEOTIDE SEQUENCE [LARGE SCALE GENOMIC DNA]</scope>
    <source>
        <strain evidence="7 8">NIES-4017</strain>
    </source>
</reference>
<dbReference type="AlphaFoldDB" id="A0AAD3DN40"/>
<feature type="domain" description="Archease" evidence="6">
    <location>
        <begin position="134"/>
        <end position="270"/>
    </location>
</feature>